<gene>
    <name evidence="13" type="ORF">CEUSTIGMA_g10974.t1</name>
</gene>
<evidence type="ECO:0000259" key="12">
    <source>
        <dbReference type="PROSITE" id="PS50011"/>
    </source>
</evidence>
<dbReference type="PANTHER" id="PTHR48012:SF10">
    <property type="entry name" value="FI20177P1"/>
    <property type="match status" value="1"/>
</dbReference>
<dbReference type="InterPro" id="IPR000719">
    <property type="entry name" value="Prot_kinase_dom"/>
</dbReference>
<dbReference type="Gene3D" id="1.10.510.10">
    <property type="entry name" value="Transferase(Phosphotransferase) domain 1"/>
    <property type="match status" value="1"/>
</dbReference>
<evidence type="ECO:0000256" key="3">
    <source>
        <dbReference type="ARBA" id="ARBA00022527"/>
    </source>
</evidence>
<evidence type="ECO:0000313" key="14">
    <source>
        <dbReference type="Proteomes" id="UP000232323"/>
    </source>
</evidence>
<dbReference type="PROSITE" id="PS00107">
    <property type="entry name" value="PROTEIN_KINASE_ATP"/>
    <property type="match status" value="1"/>
</dbReference>
<name>A0A250XKV2_9CHLO</name>
<evidence type="ECO:0000256" key="9">
    <source>
        <dbReference type="ARBA" id="ARBA00048679"/>
    </source>
</evidence>
<feature type="region of interest" description="Disordered" evidence="11">
    <location>
        <begin position="319"/>
        <end position="351"/>
    </location>
</feature>
<dbReference type="GO" id="GO:0005737">
    <property type="term" value="C:cytoplasm"/>
    <property type="evidence" value="ECO:0007669"/>
    <property type="project" value="TreeGrafter"/>
</dbReference>
<evidence type="ECO:0000256" key="4">
    <source>
        <dbReference type="ARBA" id="ARBA00022679"/>
    </source>
</evidence>
<dbReference type="Proteomes" id="UP000232323">
    <property type="component" value="Unassembled WGS sequence"/>
</dbReference>
<feature type="region of interest" description="Disordered" evidence="11">
    <location>
        <begin position="494"/>
        <end position="513"/>
    </location>
</feature>
<comment type="caution">
    <text evidence="13">The sequence shown here is derived from an EMBL/GenBank/DDBJ whole genome shotgun (WGS) entry which is preliminary data.</text>
</comment>
<dbReference type="InterPro" id="IPR017441">
    <property type="entry name" value="Protein_kinase_ATP_BS"/>
</dbReference>
<keyword evidence="4" id="KW-0808">Transferase</keyword>
<dbReference type="InterPro" id="IPR050629">
    <property type="entry name" value="STE20/SPS1-PAK"/>
</dbReference>
<evidence type="ECO:0000256" key="7">
    <source>
        <dbReference type="ARBA" id="ARBA00022840"/>
    </source>
</evidence>
<dbReference type="PROSITE" id="PS50011">
    <property type="entry name" value="PROTEIN_KINASE_DOM"/>
    <property type="match status" value="1"/>
</dbReference>
<keyword evidence="5 10" id="KW-0547">Nucleotide-binding</keyword>
<dbReference type="InterPro" id="IPR011009">
    <property type="entry name" value="Kinase-like_dom_sf"/>
</dbReference>
<comment type="catalytic activity">
    <reaction evidence="9">
        <text>L-seryl-[protein] + ATP = O-phospho-L-seryl-[protein] + ADP + H(+)</text>
        <dbReference type="Rhea" id="RHEA:17989"/>
        <dbReference type="Rhea" id="RHEA-COMP:9863"/>
        <dbReference type="Rhea" id="RHEA-COMP:11604"/>
        <dbReference type="ChEBI" id="CHEBI:15378"/>
        <dbReference type="ChEBI" id="CHEBI:29999"/>
        <dbReference type="ChEBI" id="CHEBI:30616"/>
        <dbReference type="ChEBI" id="CHEBI:83421"/>
        <dbReference type="ChEBI" id="CHEBI:456216"/>
        <dbReference type="EC" id="2.7.11.1"/>
    </reaction>
</comment>
<dbReference type="GO" id="GO:0004674">
    <property type="term" value="F:protein serine/threonine kinase activity"/>
    <property type="evidence" value="ECO:0007669"/>
    <property type="project" value="UniProtKB-KW"/>
</dbReference>
<proteinExistence type="inferred from homology"/>
<sequence length="722" mass="75744">MTIVNIGQFERLECIGRGSYGDVFRGVDASSGREVAIKVIYLEDVEDDVEDIYKEIATLAGCNCSNITQYYTSVLEPGTTELMIVMELLACSVADLFIYMGKNRIHRDIKAANVLLSSTGEVKISDFGVAGQLTGTMGYRRRTFVGTPYWMAPEVIANSEEGYTEKADVWSVGITAIEIATGSPPHAHLHPMRVLFLIPKEPPPTLSEDGGYTDAFRDFISVSLCKEASGRPSAKELLQHPFLAQASLPESLPQIVSEYCKRKKPVASRRELVPPQDDFGTMPRWDFGAQPTAAAAAGVTDAVAETSLQASSSDPVLPQLFSNAPAASEPQTAASRDNTLEASSTSSSLPASYCTASLGRATGASTVKSLSAMSTASAAAAAGHTLRSGMSTSSSAAAALRAPGRAYQALLASSSPAYATLNSASSAKYLSNGLTPVSNSLTPVSLGLPKASTLAGPSLVEVSAPLRTARHLGMSNYSAGEAYSRLPGATLPRAIPVPSAGTSGQGSGAQGSTVPYLTASQIRHAGANGSVRMQDVTTRPSYTNDRYGTVQSRPVTGSPESTAAPSPQASAPSEAGNATHSHDEEASSSAQWTLSAQEVSESAAVLQRVLLPSFQAASTGRGQILLQSVGALQSSLMQIEKMMPGYSSRVLQDMLVKLNTASESQLQAPRAAAQALLRGQQQQQRQVSPLGPLGEFLLGKWSEEEAHECALMARAGKIVALS</sequence>
<feature type="domain" description="Protein kinase" evidence="12">
    <location>
        <begin position="9"/>
        <end position="243"/>
    </location>
</feature>
<evidence type="ECO:0000256" key="11">
    <source>
        <dbReference type="SAM" id="MobiDB-lite"/>
    </source>
</evidence>
<feature type="binding site" evidence="10">
    <location>
        <position position="38"/>
    </location>
    <ligand>
        <name>ATP</name>
        <dbReference type="ChEBI" id="CHEBI:30616"/>
    </ligand>
</feature>
<dbReference type="GO" id="GO:0005524">
    <property type="term" value="F:ATP binding"/>
    <property type="evidence" value="ECO:0007669"/>
    <property type="project" value="UniProtKB-UniRule"/>
</dbReference>
<dbReference type="Gene3D" id="3.30.200.20">
    <property type="entry name" value="Phosphorylase Kinase, domain 1"/>
    <property type="match status" value="1"/>
</dbReference>
<evidence type="ECO:0000256" key="5">
    <source>
        <dbReference type="ARBA" id="ARBA00022741"/>
    </source>
</evidence>
<evidence type="ECO:0000313" key="13">
    <source>
        <dbReference type="EMBL" id="GAX83549.1"/>
    </source>
</evidence>
<dbReference type="AlphaFoldDB" id="A0A250XKV2"/>
<accession>A0A250XKV2</accession>
<reference evidence="13 14" key="1">
    <citation type="submission" date="2017-08" db="EMBL/GenBank/DDBJ databases">
        <title>Acidophilic green algal genome provides insights into adaptation to an acidic environment.</title>
        <authorList>
            <person name="Hirooka S."/>
            <person name="Hirose Y."/>
            <person name="Kanesaki Y."/>
            <person name="Higuchi S."/>
            <person name="Fujiwara T."/>
            <person name="Onuma R."/>
            <person name="Era A."/>
            <person name="Ohbayashi R."/>
            <person name="Uzuka A."/>
            <person name="Nozaki H."/>
            <person name="Yoshikawa H."/>
            <person name="Miyagishima S.Y."/>
        </authorList>
    </citation>
    <scope>NUCLEOTIDE SEQUENCE [LARGE SCALE GENOMIC DNA]</scope>
    <source>
        <strain evidence="13 14">NIES-2499</strain>
    </source>
</reference>
<feature type="compositionally biased region" description="Low complexity" evidence="11">
    <location>
        <begin position="340"/>
        <end position="351"/>
    </location>
</feature>
<evidence type="ECO:0000256" key="10">
    <source>
        <dbReference type="PROSITE-ProRule" id="PRU10141"/>
    </source>
</evidence>
<dbReference type="STRING" id="1157962.A0A250XKV2"/>
<keyword evidence="7 10" id="KW-0067">ATP-binding</keyword>
<evidence type="ECO:0000256" key="6">
    <source>
        <dbReference type="ARBA" id="ARBA00022777"/>
    </source>
</evidence>
<comment type="similarity">
    <text evidence="1">Belongs to the protein kinase superfamily. STE Ser/Thr protein kinase family. STE20 subfamily.</text>
</comment>
<dbReference type="EC" id="2.7.11.1" evidence="2"/>
<dbReference type="Pfam" id="PF00069">
    <property type="entry name" value="Pkinase"/>
    <property type="match status" value="2"/>
</dbReference>
<keyword evidence="14" id="KW-1185">Reference proteome</keyword>
<keyword evidence="3" id="KW-0723">Serine/threonine-protein kinase</keyword>
<protein>
    <recommendedName>
        <fullName evidence="2">non-specific serine/threonine protein kinase</fullName>
        <ecNumber evidence="2">2.7.11.1</ecNumber>
    </recommendedName>
</protein>
<keyword evidence="6" id="KW-0418">Kinase</keyword>
<evidence type="ECO:0000256" key="8">
    <source>
        <dbReference type="ARBA" id="ARBA00047899"/>
    </source>
</evidence>
<feature type="compositionally biased region" description="Polar residues" evidence="11">
    <location>
        <begin position="535"/>
        <end position="555"/>
    </location>
</feature>
<organism evidence="13 14">
    <name type="scientific">Chlamydomonas eustigma</name>
    <dbReference type="NCBI Taxonomy" id="1157962"/>
    <lineage>
        <taxon>Eukaryota</taxon>
        <taxon>Viridiplantae</taxon>
        <taxon>Chlorophyta</taxon>
        <taxon>core chlorophytes</taxon>
        <taxon>Chlorophyceae</taxon>
        <taxon>CS clade</taxon>
        <taxon>Chlamydomonadales</taxon>
        <taxon>Chlamydomonadaceae</taxon>
        <taxon>Chlamydomonas</taxon>
    </lineage>
</organism>
<evidence type="ECO:0000256" key="2">
    <source>
        <dbReference type="ARBA" id="ARBA00012513"/>
    </source>
</evidence>
<dbReference type="SUPFAM" id="SSF56112">
    <property type="entry name" value="Protein kinase-like (PK-like)"/>
    <property type="match status" value="1"/>
</dbReference>
<dbReference type="SMART" id="SM00220">
    <property type="entry name" value="S_TKc"/>
    <property type="match status" value="1"/>
</dbReference>
<dbReference type="OrthoDB" id="248923at2759"/>
<feature type="compositionally biased region" description="Low complexity" evidence="11">
    <location>
        <begin position="558"/>
        <end position="575"/>
    </location>
</feature>
<evidence type="ECO:0000256" key="1">
    <source>
        <dbReference type="ARBA" id="ARBA00008874"/>
    </source>
</evidence>
<dbReference type="PANTHER" id="PTHR48012">
    <property type="entry name" value="STERILE20-LIKE KINASE, ISOFORM B-RELATED"/>
    <property type="match status" value="1"/>
</dbReference>
<feature type="region of interest" description="Disordered" evidence="11">
    <location>
        <begin position="525"/>
        <end position="594"/>
    </location>
</feature>
<comment type="catalytic activity">
    <reaction evidence="8">
        <text>L-threonyl-[protein] + ATP = O-phospho-L-threonyl-[protein] + ADP + H(+)</text>
        <dbReference type="Rhea" id="RHEA:46608"/>
        <dbReference type="Rhea" id="RHEA-COMP:11060"/>
        <dbReference type="Rhea" id="RHEA-COMP:11605"/>
        <dbReference type="ChEBI" id="CHEBI:15378"/>
        <dbReference type="ChEBI" id="CHEBI:30013"/>
        <dbReference type="ChEBI" id="CHEBI:30616"/>
        <dbReference type="ChEBI" id="CHEBI:61977"/>
        <dbReference type="ChEBI" id="CHEBI:456216"/>
        <dbReference type="EC" id="2.7.11.1"/>
    </reaction>
</comment>
<dbReference type="EMBL" id="BEGY01000101">
    <property type="protein sequence ID" value="GAX83549.1"/>
    <property type="molecule type" value="Genomic_DNA"/>
</dbReference>